<proteinExistence type="predicted"/>
<evidence type="ECO:0000313" key="2">
    <source>
        <dbReference type="Proteomes" id="UP000309561"/>
    </source>
</evidence>
<dbReference type="AlphaFoldDB" id="A0A4U2Z4D8"/>
<name>A0A4U2Z4D8_9BACT</name>
<keyword evidence="2" id="KW-1185">Reference proteome</keyword>
<comment type="caution">
    <text evidence="1">The sequence shown here is derived from an EMBL/GenBank/DDBJ whole genome shotgun (WGS) entry which is preliminary data.</text>
</comment>
<organism evidence="1 2">
    <name type="scientific">Sulfurimonas crateris</name>
    <dbReference type="NCBI Taxonomy" id="2574727"/>
    <lineage>
        <taxon>Bacteria</taxon>
        <taxon>Pseudomonadati</taxon>
        <taxon>Campylobacterota</taxon>
        <taxon>Epsilonproteobacteria</taxon>
        <taxon>Campylobacterales</taxon>
        <taxon>Sulfurimonadaceae</taxon>
        <taxon>Sulfurimonas</taxon>
    </lineage>
</organism>
<dbReference type="RefSeq" id="WP_137015262.1">
    <property type="nucleotide sequence ID" value="NZ_SZPX01000009.1"/>
</dbReference>
<sequence length="79" mass="9732">MIEINWDEFKFFKQYSEKKDDNFEVLLDFLKSYYSMTNIKEMYETMANDDTAQLMLNKREIRSVEDLEKHLFRNFNVAK</sequence>
<protein>
    <submittedName>
        <fullName evidence="1">Uncharacterized protein</fullName>
    </submittedName>
</protein>
<reference evidence="1 2" key="1">
    <citation type="submission" date="2019-04" db="EMBL/GenBank/DDBJ databases">
        <title>Sulfurimonas crateris sp. nov. a facultative anaerobic sulfur-oxidizing chemolithautotrophic bacterium isolated from a terrestrial mud vulcano.</title>
        <authorList>
            <person name="Ratnikova N.M."/>
            <person name="Slobodkin A.I."/>
            <person name="Merkel A.Y."/>
            <person name="Novikov A."/>
            <person name="Bonch-Osmolovskaya E.A."/>
            <person name="Slobodkina G.B."/>
        </authorList>
    </citation>
    <scope>NUCLEOTIDE SEQUENCE [LARGE SCALE GENOMIC DNA]</scope>
    <source>
        <strain evidence="1 2">SN118</strain>
    </source>
</reference>
<dbReference type="OrthoDB" id="5334786at2"/>
<evidence type="ECO:0000313" key="1">
    <source>
        <dbReference type="EMBL" id="TKI68232.1"/>
    </source>
</evidence>
<gene>
    <name evidence="1" type="ORF">FCU45_11020</name>
</gene>
<dbReference type="EMBL" id="SZPX01000009">
    <property type="protein sequence ID" value="TKI68232.1"/>
    <property type="molecule type" value="Genomic_DNA"/>
</dbReference>
<accession>A0A4U2Z4D8</accession>
<dbReference type="Proteomes" id="UP000309561">
    <property type="component" value="Unassembled WGS sequence"/>
</dbReference>